<evidence type="ECO:0000256" key="1">
    <source>
        <dbReference type="SAM" id="MobiDB-lite"/>
    </source>
</evidence>
<dbReference type="RefSeq" id="WP_162411864.1">
    <property type="nucleotide sequence ID" value="NZ_JAHQXE010000001.1"/>
</dbReference>
<feature type="compositionally biased region" description="Basic and acidic residues" evidence="1">
    <location>
        <begin position="172"/>
        <end position="193"/>
    </location>
</feature>
<dbReference type="AlphaFoldDB" id="A0AA41G698"/>
<keyword evidence="3" id="KW-1185">Reference proteome</keyword>
<dbReference type="EMBL" id="JAHQXE010000001">
    <property type="protein sequence ID" value="MBV0900862.1"/>
    <property type="molecule type" value="Genomic_DNA"/>
</dbReference>
<organism evidence="2 3">
    <name type="scientific">Haloarcula salina</name>
    <dbReference type="NCBI Taxonomy" id="1429914"/>
    <lineage>
        <taxon>Archaea</taxon>
        <taxon>Methanobacteriati</taxon>
        <taxon>Methanobacteriota</taxon>
        <taxon>Stenosarchaea group</taxon>
        <taxon>Halobacteria</taxon>
        <taxon>Halobacteriales</taxon>
        <taxon>Haloarculaceae</taxon>
        <taxon>Haloarcula</taxon>
    </lineage>
</organism>
<sequence length="407" mass="45462">MVLKTGAGALADRRRLPTALRAVLGYYADTGVFDYASLSLKSEIDDRTEQMVDDVTARVEDALEAEFGQPVDFSYDTKLILPAQLTLGYVYRNARQQAPGDPVIDAIADGVPAVDETALEQGPAQDLAPREMVVRAEQMTRLSIEALLDGDMRDAINDEEFEDFEVEFEAGEGDRREPSKRREPWSGSEADRRRVAEVAQEALQSHLDGLLEDMPPVVAEAYQWAVDYSEAHQARDEHFRDLMTAAEDGDEDALDAVREEYKFATYDEEPATFTEREKALPYSKTQYARVGVIYDGMLDLYRLAGLDIDREFAKAIVLAIIGAQVWLDDVDDYDDDRREGQLTPVTAEYLLAPDDEAAYRRVVDVTEQYLDLAKTYATEADSPLTGVAVEYIYRSGVPGVLPGNPDR</sequence>
<dbReference type="Proteomes" id="UP001166304">
    <property type="component" value="Unassembled WGS sequence"/>
</dbReference>
<evidence type="ECO:0000313" key="2">
    <source>
        <dbReference type="EMBL" id="MBV0900862.1"/>
    </source>
</evidence>
<feature type="region of interest" description="Disordered" evidence="1">
    <location>
        <begin position="167"/>
        <end position="193"/>
    </location>
</feature>
<comment type="caution">
    <text evidence="2">The sequence shown here is derived from an EMBL/GenBank/DDBJ whole genome shotgun (WGS) entry which is preliminary data.</text>
</comment>
<proteinExistence type="predicted"/>
<gene>
    <name evidence="2" type="ORF">KTS37_03585</name>
</gene>
<evidence type="ECO:0000313" key="3">
    <source>
        <dbReference type="Proteomes" id="UP001166304"/>
    </source>
</evidence>
<name>A0AA41G698_9EURY</name>
<accession>A0AA41G698</accession>
<reference evidence="2" key="1">
    <citation type="submission" date="2021-06" db="EMBL/GenBank/DDBJ databases">
        <title>New haloarchaea isolates fom saline soil.</title>
        <authorList>
            <person name="Duran-Viseras A."/>
            <person name="Sanchez-Porro C.S."/>
            <person name="Ventosa A."/>
        </authorList>
    </citation>
    <scope>NUCLEOTIDE SEQUENCE</scope>
    <source>
        <strain evidence="2">JCM 18369</strain>
    </source>
</reference>
<protein>
    <submittedName>
        <fullName evidence="2">Uncharacterized protein</fullName>
    </submittedName>
</protein>